<name>A0A0F8XFX6_9ZZZZ</name>
<keyword evidence="1" id="KW-1133">Transmembrane helix</keyword>
<evidence type="ECO:0000256" key="1">
    <source>
        <dbReference type="SAM" id="Phobius"/>
    </source>
</evidence>
<protein>
    <submittedName>
        <fullName evidence="2">Uncharacterized protein</fullName>
    </submittedName>
</protein>
<accession>A0A0F8XFX6</accession>
<evidence type="ECO:0000313" key="2">
    <source>
        <dbReference type="EMBL" id="KKK68062.1"/>
    </source>
</evidence>
<sequence length="81" mass="8506">METVINTITGADVIGLIVLMTANIALSIIAAIKNGVFAFRNLGDFVPKRILPFIVYVIVAVLATGLDGYIAAKVAIYAALV</sequence>
<comment type="caution">
    <text evidence="2">The sequence shown here is derived from an EMBL/GenBank/DDBJ whole genome shotgun (WGS) entry which is preliminary data.</text>
</comment>
<feature type="non-terminal residue" evidence="2">
    <location>
        <position position="81"/>
    </location>
</feature>
<gene>
    <name evidence="2" type="ORF">LCGC14_2947810</name>
</gene>
<feature type="transmembrane region" description="Helical" evidence="1">
    <location>
        <begin position="53"/>
        <end position="80"/>
    </location>
</feature>
<dbReference type="AlphaFoldDB" id="A0A0F8XFX6"/>
<keyword evidence="1" id="KW-0472">Membrane</keyword>
<dbReference type="EMBL" id="LAZR01059308">
    <property type="protein sequence ID" value="KKK68062.1"/>
    <property type="molecule type" value="Genomic_DNA"/>
</dbReference>
<organism evidence="2">
    <name type="scientific">marine sediment metagenome</name>
    <dbReference type="NCBI Taxonomy" id="412755"/>
    <lineage>
        <taxon>unclassified sequences</taxon>
        <taxon>metagenomes</taxon>
        <taxon>ecological metagenomes</taxon>
    </lineage>
</organism>
<reference evidence="2" key="1">
    <citation type="journal article" date="2015" name="Nature">
        <title>Complex archaea that bridge the gap between prokaryotes and eukaryotes.</title>
        <authorList>
            <person name="Spang A."/>
            <person name="Saw J.H."/>
            <person name="Jorgensen S.L."/>
            <person name="Zaremba-Niedzwiedzka K."/>
            <person name="Martijn J."/>
            <person name="Lind A.E."/>
            <person name="van Eijk R."/>
            <person name="Schleper C."/>
            <person name="Guy L."/>
            <person name="Ettema T.J."/>
        </authorList>
    </citation>
    <scope>NUCLEOTIDE SEQUENCE</scope>
</reference>
<keyword evidence="1" id="KW-0812">Transmembrane</keyword>
<proteinExistence type="predicted"/>
<feature type="transmembrane region" description="Helical" evidence="1">
    <location>
        <begin position="13"/>
        <end position="32"/>
    </location>
</feature>